<dbReference type="Gene3D" id="2.30.40.10">
    <property type="entry name" value="Urease, subunit C, domain 1"/>
    <property type="match status" value="1"/>
</dbReference>
<keyword evidence="4 7" id="KW-0378">Hydrolase</keyword>
<gene>
    <name evidence="7" type="ordered locus">Mnod_7926</name>
</gene>
<dbReference type="GO" id="GO:0004157">
    <property type="term" value="F:dihydropyrimidinase activity"/>
    <property type="evidence" value="ECO:0007669"/>
    <property type="project" value="UniProtKB-EC"/>
</dbReference>
<evidence type="ECO:0000256" key="1">
    <source>
        <dbReference type="ARBA" id="ARBA00001947"/>
    </source>
</evidence>
<evidence type="ECO:0000313" key="7">
    <source>
        <dbReference type="EMBL" id="ACL62933.1"/>
    </source>
</evidence>
<comment type="cofactor">
    <cofactor evidence="1">
        <name>Zn(2+)</name>
        <dbReference type="ChEBI" id="CHEBI:29105"/>
    </cofactor>
</comment>
<keyword evidence="8" id="KW-1185">Reference proteome</keyword>
<geneLocation type="plasmid" evidence="7 8">
    <name>pMNOD02</name>
</geneLocation>
<evidence type="ECO:0000313" key="8">
    <source>
        <dbReference type="Proteomes" id="UP000008207"/>
    </source>
</evidence>
<dbReference type="Pfam" id="PF01979">
    <property type="entry name" value="Amidohydro_1"/>
    <property type="match status" value="1"/>
</dbReference>
<dbReference type="RefSeq" id="WP_012631135.1">
    <property type="nucleotide sequence ID" value="NC_011887.1"/>
</dbReference>
<comment type="PTM">
    <text evidence="5">Carbamylation allows a single lysine to coordinate two divalent metal cations.</text>
</comment>
<evidence type="ECO:0000256" key="3">
    <source>
        <dbReference type="ARBA" id="ARBA00022723"/>
    </source>
</evidence>
<dbReference type="SUPFAM" id="SSF51338">
    <property type="entry name" value="Composite domain of metallo-dependent hydrolases"/>
    <property type="match status" value="2"/>
</dbReference>
<reference evidence="8" key="1">
    <citation type="submission" date="2009-01" db="EMBL/GenBank/DDBJ databases">
        <title>Complete sequence of plasmid 2 of Methylobacterium nodulans ORS 2060.</title>
        <authorList>
            <consortium name="US DOE Joint Genome Institute"/>
            <person name="Lucas S."/>
            <person name="Copeland A."/>
            <person name="Lapidus A."/>
            <person name="Glavina del Rio T."/>
            <person name="Dalin E."/>
            <person name="Tice H."/>
            <person name="Bruce D."/>
            <person name="Goodwin L."/>
            <person name="Pitluck S."/>
            <person name="Sims D."/>
            <person name="Brettin T."/>
            <person name="Detter J.C."/>
            <person name="Han C."/>
            <person name="Larimer F."/>
            <person name="Land M."/>
            <person name="Hauser L."/>
            <person name="Kyrpides N."/>
            <person name="Ivanova N."/>
            <person name="Marx C.J."/>
            <person name="Richardson P."/>
        </authorList>
    </citation>
    <scope>NUCLEOTIDE SEQUENCE [LARGE SCALE GENOMIC DNA]</scope>
    <source>
        <strain evidence="8">LMG 21967 / CNCM I-2342 / ORS 2060</strain>
        <plasmid evidence="8">Plasmid pMNOD02</plasmid>
    </source>
</reference>
<dbReference type="InterPro" id="IPR050378">
    <property type="entry name" value="Metallo-dep_Hydrolases_sf"/>
</dbReference>
<dbReference type="NCBIfam" id="TIGR02033">
    <property type="entry name" value="D-hydantoinase"/>
    <property type="match status" value="1"/>
</dbReference>
<sequence length="474" mass="51914">MSKYDLIIRGGTVVTAADTIRADVAIHAGRIVAVADRLSGGTREIDAGGLLVMPGGIDSHVHLAQPAFGGPAMADDFESGTRSAIAGGTTTILPFALQPRGASLRQSVLDYHKEADGKSYCDYGFHLIISDPTPSVLGQELPALVADGYTSFKVFMTYDDLVLNDRQLLEVFDCARDCGALVMVHCEGYDAIRFMTEKLERAGKTAPYYHAASRPASVEREATHRAISHAELVEVPIMIVHVSGREPMEQIRWAQQKGLKVYGETCPQYIALTADDLKGLNMDESGGKYVCSPPPRDRASWDAIWEGIRTGVFQTFSSDHCPFFYEGNQGKLNPKARTSFRWVPNGIPGVETRLQILFSKGVVEGRITLNDFVALTSTNHAKMYGLYPGKGSIAPGFDADIVIWDPNRKETIRQELMHHGADYTPYEGIAVTGWPIMTILRGKLVAEEGRILGTPGRGRFLKRSLSPFAEPRHS</sequence>
<evidence type="ECO:0000256" key="5">
    <source>
        <dbReference type="PIRSR" id="PIRSR611778-50"/>
    </source>
</evidence>
<dbReference type="Gene3D" id="3.20.20.140">
    <property type="entry name" value="Metal-dependent hydrolases"/>
    <property type="match status" value="1"/>
</dbReference>
<dbReference type="KEGG" id="mno:Mnod_7926"/>
<dbReference type="EC" id="3.5.2.2" evidence="7"/>
<dbReference type="PANTHER" id="PTHR11647">
    <property type="entry name" value="HYDRANTOINASE/DIHYDROPYRIMIDINASE FAMILY MEMBER"/>
    <property type="match status" value="1"/>
</dbReference>
<organism evidence="7 8">
    <name type="scientific">Methylobacterium nodulans (strain LMG 21967 / CNCM I-2342 / ORS 2060)</name>
    <dbReference type="NCBI Taxonomy" id="460265"/>
    <lineage>
        <taxon>Bacteria</taxon>
        <taxon>Pseudomonadati</taxon>
        <taxon>Pseudomonadota</taxon>
        <taxon>Alphaproteobacteria</taxon>
        <taxon>Hyphomicrobiales</taxon>
        <taxon>Methylobacteriaceae</taxon>
        <taxon>Methylobacterium</taxon>
    </lineage>
</organism>
<proteinExistence type="inferred from homology"/>
<evidence type="ECO:0000259" key="6">
    <source>
        <dbReference type="Pfam" id="PF01979"/>
    </source>
</evidence>
<dbReference type="NCBIfam" id="NF009941">
    <property type="entry name" value="PRK13404.1"/>
    <property type="match status" value="1"/>
</dbReference>
<dbReference type="InterPro" id="IPR006680">
    <property type="entry name" value="Amidohydro-rel"/>
</dbReference>
<dbReference type="GO" id="GO:0005829">
    <property type="term" value="C:cytosol"/>
    <property type="evidence" value="ECO:0007669"/>
    <property type="project" value="TreeGrafter"/>
</dbReference>
<dbReference type="InterPro" id="IPR011059">
    <property type="entry name" value="Metal-dep_hydrolase_composite"/>
</dbReference>
<accession>B8IWP2</accession>
<dbReference type="GO" id="GO:0046872">
    <property type="term" value="F:metal ion binding"/>
    <property type="evidence" value="ECO:0007669"/>
    <property type="project" value="UniProtKB-KW"/>
</dbReference>
<dbReference type="InterPro" id="IPR032466">
    <property type="entry name" value="Metal_Hydrolase"/>
</dbReference>
<feature type="modified residue" description="N6-carboxylysine" evidence="5">
    <location>
        <position position="153"/>
    </location>
</feature>
<protein>
    <submittedName>
        <fullName evidence="7">Dihydropyrimidinase</fullName>
        <ecNumber evidence="7">3.5.2.2</ecNumber>
    </submittedName>
</protein>
<keyword evidence="3" id="KW-0479">Metal-binding</keyword>
<dbReference type="InterPro" id="IPR011778">
    <property type="entry name" value="Hydantoinase/dihydroPyrase"/>
</dbReference>
<dbReference type="CDD" id="cd01314">
    <property type="entry name" value="D-HYD"/>
    <property type="match status" value="1"/>
</dbReference>
<dbReference type="HOGENOM" id="CLU_015572_2_0_5"/>
<dbReference type="PANTHER" id="PTHR11647:SF1">
    <property type="entry name" value="COLLAPSIN RESPONSE MEDIATOR PROTEIN"/>
    <property type="match status" value="1"/>
</dbReference>
<dbReference type="Proteomes" id="UP000008207">
    <property type="component" value="Plasmid pMNOD02"/>
</dbReference>
<evidence type="ECO:0000256" key="2">
    <source>
        <dbReference type="ARBA" id="ARBA00008829"/>
    </source>
</evidence>
<keyword evidence="7" id="KW-0614">Plasmid</keyword>
<name>B8IWP2_METNO</name>
<dbReference type="FunFam" id="3.20.20.140:FF:000037">
    <property type="entry name" value="Dihydropyrimidinase"/>
    <property type="match status" value="1"/>
</dbReference>
<comment type="similarity">
    <text evidence="2">Belongs to the metallo-dependent hydrolases superfamily. Hydantoinase/dihydropyrimidinase family.</text>
</comment>
<dbReference type="EMBL" id="CP001351">
    <property type="protein sequence ID" value="ACL62933.1"/>
    <property type="molecule type" value="Genomic_DNA"/>
</dbReference>
<evidence type="ECO:0000256" key="4">
    <source>
        <dbReference type="ARBA" id="ARBA00022801"/>
    </source>
</evidence>
<dbReference type="AlphaFoldDB" id="B8IWP2"/>
<dbReference type="SUPFAM" id="SSF51556">
    <property type="entry name" value="Metallo-dependent hydrolases"/>
    <property type="match status" value="1"/>
</dbReference>
<dbReference type="OrthoDB" id="9775759at2"/>
<feature type="domain" description="Amidohydrolase-related" evidence="6">
    <location>
        <begin position="51"/>
        <end position="445"/>
    </location>
</feature>